<proteinExistence type="predicted"/>
<dbReference type="AlphaFoldDB" id="A0A7J8RWY9"/>
<organism evidence="2 3">
    <name type="scientific">Gossypium davidsonii</name>
    <name type="common">Davidson's cotton</name>
    <name type="synonym">Gossypium klotzschianum subsp. davidsonii</name>
    <dbReference type="NCBI Taxonomy" id="34287"/>
    <lineage>
        <taxon>Eukaryota</taxon>
        <taxon>Viridiplantae</taxon>
        <taxon>Streptophyta</taxon>
        <taxon>Embryophyta</taxon>
        <taxon>Tracheophyta</taxon>
        <taxon>Spermatophyta</taxon>
        <taxon>Magnoliopsida</taxon>
        <taxon>eudicotyledons</taxon>
        <taxon>Gunneridae</taxon>
        <taxon>Pentapetalae</taxon>
        <taxon>rosids</taxon>
        <taxon>malvids</taxon>
        <taxon>Malvales</taxon>
        <taxon>Malvaceae</taxon>
        <taxon>Malvoideae</taxon>
        <taxon>Gossypium</taxon>
    </lineage>
</organism>
<feature type="compositionally biased region" description="Acidic residues" evidence="1">
    <location>
        <begin position="60"/>
        <end position="83"/>
    </location>
</feature>
<sequence length="217" mass="24263">GDGGGETRNVVSPFAETLLAGGSLLKGLARKSWRIKWGLWGFRPSLEEELSCREARWEEVESGEDDDDDEEEEEEEEEDDTEDSVFRLNGSNGNKSNEDRNTKKVRFKDLETKTNNNMVVDLSPALMVSWKDKALGRGSSIFGCEEDFEFLEGDITMNTINGVPVISFFREDPEDPSKGHGDHDGGEIVRSKFSVLTPSQSDLQSLEAFTLFPSYGH</sequence>
<keyword evidence="3" id="KW-1185">Reference proteome</keyword>
<evidence type="ECO:0000313" key="3">
    <source>
        <dbReference type="Proteomes" id="UP000593561"/>
    </source>
</evidence>
<accession>A0A7J8RWY9</accession>
<dbReference type="EMBL" id="JABFAC010000007">
    <property type="protein sequence ID" value="MBA0618060.1"/>
    <property type="molecule type" value="Genomic_DNA"/>
</dbReference>
<evidence type="ECO:0000313" key="2">
    <source>
        <dbReference type="EMBL" id="MBA0618060.1"/>
    </source>
</evidence>
<reference evidence="2 3" key="1">
    <citation type="journal article" date="2019" name="Genome Biol. Evol.">
        <title>Insights into the evolution of the New World diploid cottons (Gossypium, subgenus Houzingenia) based on genome sequencing.</title>
        <authorList>
            <person name="Grover C.E."/>
            <person name="Arick M.A. 2nd"/>
            <person name="Thrash A."/>
            <person name="Conover J.L."/>
            <person name="Sanders W.S."/>
            <person name="Peterson D.G."/>
            <person name="Frelichowski J.E."/>
            <person name="Scheffler J.A."/>
            <person name="Scheffler B.E."/>
            <person name="Wendel J.F."/>
        </authorList>
    </citation>
    <scope>NUCLEOTIDE SEQUENCE [LARGE SCALE GENOMIC DNA]</scope>
    <source>
        <strain evidence="2">27</strain>
        <tissue evidence="2">Leaf</tissue>
    </source>
</reference>
<comment type="caution">
    <text evidence="2">The sequence shown here is derived from an EMBL/GenBank/DDBJ whole genome shotgun (WGS) entry which is preliminary data.</text>
</comment>
<protein>
    <submittedName>
        <fullName evidence="2">Uncharacterized protein</fullName>
    </submittedName>
</protein>
<feature type="compositionally biased region" description="Basic and acidic residues" evidence="1">
    <location>
        <begin position="96"/>
        <end position="108"/>
    </location>
</feature>
<feature type="non-terminal residue" evidence="2">
    <location>
        <position position="217"/>
    </location>
</feature>
<dbReference type="Proteomes" id="UP000593561">
    <property type="component" value="Unassembled WGS sequence"/>
</dbReference>
<evidence type="ECO:0000256" key="1">
    <source>
        <dbReference type="SAM" id="MobiDB-lite"/>
    </source>
</evidence>
<name>A0A7J8RWY9_GOSDV</name>
<feature type="region of interest" description="Disordered" evidence="1">
    <location>
        <begin position="53"/>
        <end position="108"/>
    </location>
</feature>
<gene>
    <name evidence="2" type="ORF">Godav_027455</name>
</gene>